<evidence type="ECO:0000256" key="1">
    <source>
        <dbReference type="SAM" id="MobiDB-lite"/>
    </source>
</evidence>
<keyword evidence="2" id="KW-0472">Membrane</keyword>
<evidence type="ECO:0000256" key="2">
    <source>
        <dbReference type="SAM" id="Phobius"/>
    </source>
</evidence>
<proteinExistence type="predicted"/>
<dbReference type="HOGENOM" id="CLU_1683234_0_0_11"/>
<dbReference type="Pfam" id="PF12277">
    <property type="entry name" value="DUF3618"/>
    <property type="match status" value="1"/>
</dbReference>
<organism evidence="3 4">
    <name type="scientific">Brachybacterium faecium (strain ATCC 43885 / DSM 4810 / JCM 11609 / LMG 19847 / NBRC 14762 / NCIMB 9860 / 6-10)</name>
    <dbReference type="NCBI Taxonomy" id="446465"/>
    <lineage>
        <taxon>Bacteria</taxon>
        <taxon>Bacillati</taxon>
        <taxon>Actinomycetota</taxon>
        <taxon>Actinomycetes</taxon>
        <taxon>Micrococcales</taxon>
        <taxon>Dermabacteraceae</taxon>
        <taxon>Brachybacterium</taxon>
    </lineage>
</organism>
<dbReference type="STRING" id="446465.Bfae_27580"/>
<dbReference type="eggNOG" id="ENOG5033K33">
    <property type="taxonomic scope" value="Bacteria"/>
</dbReference>
<name>C7MH77_BRAFD</name>
<keyword evidence="2" id="KW-0812">Transmembrane</keyword>
<feature type="transmembrane region" description="Helical" evidence="2">
    <location>
        <begin position="132"/>
        <end position="153"/>
    </location>
</feature>
<feature type="compositionally biased region" description="Basic and acidic residues" evidence="1">
    <location>
        <begin position="1"/>
        <end position="25"/>
    </location>
</feature>
<dbReference type="EMBL" id="CP001643">
    <property type="protein sequence ID" value="ACU86525.1"/>
    <property type="molecule type" value="Genomic_DNA"/>
</dbReference>
<reference evidence="3 4" key="1">
    <citation type="journal article" date="2009" name="Stand. Genomic Sci.">
        <title>Complete genome sequence of Brachybacterium faecium type strain (Schefferle 6-10).</title>
        <authorList>
            <person name="Lapidus A."/>
            <person name="Pukall R."/>
            <person name="Labuttii K."/>
            <person name="Copeland A."/>
            <person name="Del Rio T.G."/>
            <person name="Nolan M."/>
            <person name="Chen F."/>
            <person name="Lucas S."/>
            <person name="Tice H."/>
            <person name="Cheng J.F."/>
            <person name="Bruce D."/>
            <person name="Goodwin L."/>
            <person name="Pitluck S."/>
            <person name="Rohde M."/>
            <person name="Goker M."/>
            <person name="Pati A."/>
            <person name="Ivanova N."/>
            <person name="Mavrommatis K."/>
            <person name="Chen A."/>
            <person name="Palaniappan K."/>
            <person name="D'haeseleer P."/>
            <person name="Chain P."/>
            <person name="Bristow J."/>
            <person name="Eisen J.A."/>
            <person name="Markowitz V."/>
            <person name="Hugenholtz P."/>
            <person name="Kyrpides N.C."/>
            <person name="Klenk H.P."/>
        </authorList>
    </citation>
    <scope>NUCLEOTIDE SEQUENCE [LARGE SCALE GENOMIC DNA]</scope>
    <source>
        <strain evidence="4">ATCC 43885 / DSM 4810 / JCM 11609 / LMG 19847 / NBRC 14762 / NCIMB 9860 / 6-10</strain>
    </source>
</reference>
<dbReference type="AlphaFoldDB" id="C7MH77"/>
<keyword evidence="2" id="KW-1133">Transmembrane helix</keyword>
<evidence type="ECO:0000313" key="3">
    <source>
        <dbReference type="EMBL" id="ACU86525.1"/>
    </source>
</evidence>
<evidence type="ECO:0000313" key="4">
    <source>
        <dbReference type="Proteomes" id="UP000001919"/>
    </source>
</evidence>
<evidence type="ECO:0008006" key="5">
    <source>
        <dbReference type="Google" id="ProtNLM"/>
    </source>
</evidence>
<accession>C7MH77</accession>
<protein>
    <recommendedName>
        <fullName evidence="5">DUF3618 domain-containing protein</fullName>
    </recommendedName>
</protein>
<dbReference type="OrthoDB" id="3218417at2"/>
<dbReference type="InterPro" id="IPR022062">
    <property type="entry name" value="DUF3618"/>
</dbReference>
<sequence>MSTAADRPEQGEDLRVNPGADRRTPEQGTPRLPTDAAGEAAGVGHREPADDAGPDEIEADIARTRRDLGETVAALSDRLDPTAQAEQQLHHLSHRAHEQLDRALEQVDQARDSARSAFTRARHTVAETDSPLPPLLAAAAGAAVFAGIGLLLIRRP</sequence>
<feature type="region of interest" description="Disordered" evidence="1">
    <location>
        <begin position="1"/>
        <end position="56"/>
    </location>
</feature>
<keyword evidence="4" id="KW-1185">Reference proteome</keyword>
<dbReference type="PATRIC" id="fig|446465.5.peg.2726"/>
<dbReference type="KEGG" id="bfa:Bfae_27580"/>
<dbReference type="Proteomes" id="UP000001919">
    <property type="component" value="Chromosome"/>
</dbReference>
<gene>
    <name evidence="3" type="ordered locus">Bfae_27580</name>
</gene>